<dbReference type="GO" id="GO:0003723">
    <property type="term" value="F:RNA binding"/>
    <property type="evidence" value="ECO:0007669"/>
    <property type="project" value="UniProtKB-KW"/>
</dbReference>
<reference evidence="5 6" key="1">
    <citation type="submission" date="2015-12" db="EMBL/GenBank/DDBJ databases">
        <title>Serinicoccus chungangenesis strain CD08_5 genome sequencing and assembly.</title>
        <authorList>
            <person name="Chander A.M."/>
            <person name="Kaur G."/>
            <person name="Nair G.R."/>
            <person name="Dhawan D.K."/>
            <person name="Kochhar R.K."/>
            <person name="Mayilraj S."/>
            <person name="Bhadada S.K."/>
        </authorList>
    </citation>
    <scope>NUCLEOTIDE SEQUENCE [LARGE SCALE GENOMIC DNA]</scope>
    <source>
        <strain evidence="5 6">CD08_5</strain>
    </source>
</reference>
<dbReference type="Proteomes" id="UP000054837">
    <property type="component" value="Unassembled WGS sequence"/>
</dbReference>
<keyword evidence="1 3" id="KW-0694">RNA-binding</keyword>
<keyword evidence="6" id="KW-1185">Reference proteome</keyword>
<dbReference type="PANTHER" id="PTHR32319">
    <property type="entry name" value="BACTERIAL HEMOLYSIN-LIKE PROTEIN"/>
    <property type="match status" value="1"/>
</dbReference>
<dbReference type="InterPro" id="IPR002942">
    <property type="entry name" value="S4_RNA-bd"/>
</dbReference>
<evidence type="ECO:0000256" key="3">
    <source>
        <dbReference type="PROSITE-ProRule" id="PRU00182"/>
    </source>
</evidence>
<organism evidence="5 6">
    <name type="scientific">Serinicoccus chungangensis</name>
    <dbReference type="NCBI Taxonomy" id="767452"/>
    <lineage>
        <taxon>Bacteria</taxon>
        <taxon>Bacillati</taxon>
        <taxon>Actinomycetota</taxon>
        <taxon>Actinomycetes</taxon>
        <taxon>Micrococcales</taxon>
        <taxon>Ornithinimicrobiaceae</taxon>
        <taxon>Serinicoccus</taxon>
    </lineage>
</organism>
<proteinExistence type="inferred from homology"/>
<dbReference type="AlphaFoldDB" id="A0A0W8I6L7"/>
<dbReference type="InterPro" id="IPR036986">
    <property type="entry name" value="S4_RNA-bd_sf"/>
</dbReference>
<gene>
    <name evidence="5" type="ORF">AVL62_03065</name>
</gene>
<dbReference type="GO" id="GO:0032259">
    <property type="term" value="P:methylation"/>
    <property type="evidence" value="ECO:0007669"/>
    <property type="project" value="InterPro"/>
</dbReference>
<name>A0A0W8I6L7_9MICO</name>
<dbReference type="CDD" id="cd00165">
    <property type="entry name" value="S4"/>
    <property type="match status" value="1"/>
</dbReference>
<dbReference type="RefSeq" id="WP_058890968.1">
    <property type="nucleotide sequence ID" value="NZ_LQBL01000027.1"/>
</dbReference>
<evidence type="ECO:0000313" key="5">
    <source>
        <dbReference type="EMBL" id="KUG54236.1"/>
    </source>
</evidence>
<dbReference type="PROSITE" id="PS50889">
    <property type="entry name" value="S4"/>
    <property type="match status" value="1"/>
</dbReference>
<sequence length="289" mass="30363">MSDRLDRALVARGLASSRTQAQLLVRDGLVRVGGQTVRRPAHPVAAEDDVRVEGSGDGTESAWVRRGWVGRGAVKLAHALEAWPEVGARVPGRRALDVGASTGGFTQVLLERGAQRVVALDVGHGQLSPVLREDPRVEDRPGISVRDATPGSLGGPFEVVVADLSFISLSVVLEQIAGLAAPGADLVLLVKPQFEVGAQALGRGGVVRSPAQRERVLRQLDVQAPQHGLSPQDLLLSPLRGASGNVEYLWWLRRCAHPGPCPGGGGMMGCAPGRTGMAALIRARAQEDG</sequence>
<protein>
    <recommendedName>
        <fullName evidence="4">RNA-binding S4 domain-containing protein</fullName>
    </recommendedName>
</protein>
<dbReference type="PANTHER" id="PTHR32319:SF0">
    <property type="entry name" value="BACTERIAL HEMOLYSIN-LIKE PROTEIN"/>
    <property type="match status" value="1"/>
</dbReference>
<evidence type="ECO:0000256" key="1">
    <source>
        <dbReference type="ARBA" id="ARBA00022884"/>
    </source>
</evidence>
<dbReference type="Gene3D" id="3.40.50.150">
    <property type="entry name" value="Vaccinia Virus protein VP39"/>
    <property type="match status" value="1"/>
</dbReference>
<comment type="similarity">
    <text evidence="2">Belongs to the TlyA family.</text>
</comment>
<dbReference type="GO" id="GO:0008168">
    <property type="term" value="F:methyltransferase activity"/>
    <property type="evidence" value="ECO:0007669"/>
    <property type="project" value="InterPro"/>
</dbReference>
<evidence type="ECO:0000256" key="2">
    <source>
        <dbReference type="ARBA" id="ARBA00029460"/>
    </source>
</evidence>
<dbReference type="CDD" id="cd02440">
    <property type="entry name" value="AdoMet_MTases"/>
    <property type="match status" value="1"/>
</dbReference>
<dbReference type="EMBL" id="LQBL01000027">
    <property type="protein sequence ID" value="KUG54236.1"/>
    <property type="molecule type" value="Genomic_DNA"/>
</dbReference>
<evidence type="ECO:0000313" key="6">
    <source>
        <dbReference type="Proteomes" id="UP000054837"/>
    </source>
</evidence>
<accession>A0A0W8I6L7</accession>
<dbReference type="STRING" id="767452.AVL62_03065"/>
<dbReference type="Pfam" id="PF01728">
    <property type="entry name" value="FtsJ"/>
    <property type="match status" value="1"/>
</dbReference>
<dbReference type="InterPro" id="IPR029063">
    <property type="entry name" value="SAM-dependent_MTases_sf"/>
</dbReference>
<dbReference type="SUPFAM" id="SSF53335">
    <property type="entry name" value="S-adenosyl-L-methionine-dependent methyltransferases"/>
    <property type="match status" value="1"/>
</dbReference>
<dbReference type="SMART" id="SM00363">
    <property type="entry name" value="S4"/>
    <property type="match status" value="1"/>
</dbReference>
<dbReference type="Gene3D" id="3.10.290.10">
    <property type="entry name" value="RNA-binding S4 domain"/>
    <property type="match status" value="1"/>
</dbReference>
<dbReference type="Pfam" id="PF01479">
    <property type="entry name" value="S4"/>
    <property type="match status" value="1"/>
</dbReference>
<feature type="domain" description="RNA-binding S4" evidence="4">
    <location>
        <begin position="3"/>
        <end position="69"/>
    </location>
</feature>
<dbReference type="InterPro" id="IPR047048">
    <property type="entry name" value="TlyA"/>
</dbReference>
<comment type="caution">
    <text evidence="5">The sequence shown here is derived from an EMBL/GenBank/DDBJ whole genome shotgun (WGS) entry which is preliminary data.</text>
</comment>
<evidence type="ECO:0000259" key="4">
    <source>
        <dbReference type="SMART" id="SM00363"/>
    </source>
</evidence>
<dbReference type="SUPFAM" id="SSF55174">
    <property type="entry name" value="Alpha-L RNA-binding motif"/>
    <property type="match status" value="1"/>
</dbReference>
<dbReference type="OrthoDB" id="9784736at2"/>
<dbReference type="InterPro" id="IPR002877">
    <property type="entry name" value="RNA_MeTrfase_FtsJ_dom"/>
</dbReference>